<evidence type="ECO:0000313" key="11">
    <source>
        <dbReference type="EMBL" id="VEN39063.1"/>
    </source>
</evidence>
<evidence type="ECO:0000256" key="4">
    <source>
        <dbReference type="ARBA" id="ARBA00022692"/>
    </source>
</evidence>
<dbReference type="InterPro" id="IPR004117">
    <property type="entry name" value="7tm6_olfct_rcpt"/>
</dbReference>
<evidence type="ECO:0000256" key="6">
    <source>
        <dbReference type="ARBA" id="ARBA00022989"/>
    </source>
</evidence>
<name>A0A653BTY2_CALMS</name>
<evidence type="ECO:0000313" key="12">
    <source>
        <dbReference type="Proteomes" id="UP000410492"/>
    </source>
</evidence>
<gene>
    <name evidence="11" type="ORF">CALMAC_LOCUS3743</name>
</gene>
<evidence type="ECO:0000256" key="5">
    <source>
        <dbReference type="ARBA" id="ARBA00022725"/>
    </source>
</evidence>
<comment type="subcellular location">
    <subcellularLocation>
        <location evidence="1">Cell membrane</location>
        <topology evidence="1">Multi-pass membrane protein</topology>
    </subcellularLocation>
</comment>
<keyword evidence="3" id="KW-0716">Sensory transduction</keyword>
<evidence type="ECO:0000256" key="2">
    <source>
        <dbReference type="ARBA" id="ARBA00022475"/>
    </source>
</evidence>
<dbReference type="OrthoDB" id="8185860at2759"/>
<keyword evidence="12" id="KW-1185">Reference proteome</keyword>
<feature type="transmembrane region" description="Helical" evidence="10">
    <location>
        <begin position="7"/>
        <end position="27"/>
    </location>
</feature>
<dbReference type="EMBL" id="CAACVG010005256">
    <property type="protein sequence ID" value="VEN39063.1"/>
    <property type="molecule type" value="Genomic_DNA"/>
</dbReference>
<keyword evidence="5" id="KW-0552">Olfaction</keyword>
<feature type="transmembrane region" description="Helical" evidence="10">
    <location>
        <begin position="47"/>
        <end position="68"/>
    </location>
</feature>
<dbReference type="AlphaFoldDB" id="A0A653BTY2"/>
<accession>A0A653BTY2</accession>
<dbReference type="Proteomes" id="UP000410492">
    <property type="component" value="Unassembled WGS sequence"/>
</dbReference>
<evidence type="ECO:0000256" key="1">
    <source>
        <dbReference type="ARBA" id="ARBA00004651"/>
    </source>
</evidence>
<organism evidence="11 12">
    <name type="scientific">Callosobruchus maculatus</name>
    <name type="common">Southern cowpea weevil</name>
    <name type="synonym">Pulse bruchid</name>
    <dbReference type="NCBI Taxonomy" id="64391"/>
    <lineage>
        <taxon>Eukaryota</taxon>
        <taxon>Metazoa</taxon>
        <taxon>Ecdysozoa</taxon>
        <taxon>Arthropoda</taxon>
        <taxon>Hexapoda</taxon>
        <taxon>Insecta</taxon>
        <taxon>Pterygota</taxon>
        <taxon>Neoptera</taxon>
        <taxon>Endopterygota</taxon>
        <taxon>Coleoptera</taxon>
        <taxon>Polyphaga</taxon>
        <taxon>Cucujiformia</taxon>
        <taxon>Chrysomeloidea</taxon>
        <taxon>Chrysomelidae</taxon>
        <taxon>Bruchinae</taxon>
        <taxon>Bruchini</taxon>
        <taxon>Callosobruchus</taxon>
    </lineage>
</organism>
<proteinExistence type="predicted"/>
<keyword evidence="8" id="KW-0675">Receptor</keyword>
<reference evidence="11 12" key="1">
    <citation type="submission" date="2019-01" db="EMBL/GenBank/DDBJ databases">
        <authorList>
            <person name="Sayadi A."/>
        </authorList>
    </citation>
    <scope>NUCLEOTIDE SEQUENCE [LARGE SCALE GENOMIC DNA]</scope>
</reference>
<dbReference type="GO" id="GO:0005549">
    <property type="term" value="F:odorant binding"/>
    <property type="evidence" value="ECO:0007669"/>
    <property type="project" value="InterPro"/>
</dbReference>
<keyword evidence="2" id="KW-1003">Cell membrane</keyword>
<dbReference type="GO" id="GO:0005886">
    <property type="term" value="C:plasma membrane"/>
    <property type="evidence" value="ECO:0007669"/>
    <property type="project" value="UniProtKB-SubCell"/>
</dbReference>
<keyword evidence="6 10" id="KW-1133">Transmembrane helix</keyword>
<evidence type="ECO:0000256" key="7">
    <source>
        <dbReference type="ARBA" id="ARBA00023136"/>
    </source>
</evidence>
<evidence type="ECO:0000256" key="9">
    <source>
        <dbReference type="ARBA" id="ARBA00023224"/>
    </source>
</evidence>
<keyword evidence="7 10" id="KW-0472">Membrane</keyword>
<feature type="transmembrane region" description="Helical" evidence="10">
    <location>
        <begin position="99"/>
        <end position="118"/>
    </location>
</feature>
<evidence type="ECO:0008006" key="13">
    <source>
        <dbReference type="Google" id="ProtNLM"/>
    </source>
</evidence>
<evidence type="ECO:0000256" key="8">
    <source>
        <dbReference type="ARBA" id="ARBA00023170"/>
    </source>
</evidence>
<sequence>METVFSLVTLLQTVTLVFMLASNMYMASLLSFSDPEMYSLIENCLAAIIQLSMACYFGSSITIASLSYRQSLYECDWYTGSKRFKTCILIMMLRLKKPLYLTAGKFFPLTLGTVISVIKGSYSYAAMYRTVG</sequence>
<dbReference type="PANTHER" id="PTHR21137">
    <property type="entry name" value="ODORANT RECEPTOR"/>
    <property type="match status" value="1"/>
</dbReference>
<evidence type="ECO:0000256" key="3">
    <source>
        <dbReference type="ARBA" id="ARBA00022606"/>
    </source>
</evidence>
<dbReference type="GO" id="GO:0007165">
    <property type="term" value="P:signal transduction"/>
    <property type="evidence" value="ECO:0007669"/>
    <property type="project" value="UniProtKB-KW"/>
</dbReference>
<dbReference type="Pfam" id="PF02949">
    <property type="entry name" value="7tm_6"/>
    <property type="match status" value="1"/>
</dbReference>
<dbReference type="PANTHER" id="PTHR21137:SF35">
    <property type="entry name" value="ODORANT RECEPTOR 19A-RELATED"/>
    <property type="match status" value="1"/>
</dbReference>
<protein>
    <recommendedName>
        <fullName evidence="13">Odorant receptor</fullName>
    </recommendedName>
</protein>
<evidence type="ECO:0000256" key="10">
    <source>
        <dbReference type="SAM" id="Phobius"/>
    </source>
</evidence>
<keyword evidence="9" id="KW-0807">Transducer</keyword>
<keyword evidence="4 10" id="KW-0812">Transmembrane</keyword>
<dbReference type="GO" id="GO:0004984">
    <property type="term" value="F:olfactory receptor activity"/>
    <property type="evidence" value="ECO:0007669"/>
    <property type="project" value="InterPro"/>
</dbReference>